<accession>A0ABW0AGQ7</accession>
<proteinExistence type="predicted"/>
<dbReference type="EMBL" id="JBHSKP010000007">
    <property type="protein sequence ID" value="MFC5152936.1"/>
    <property type="molecule type" value="Genomic_DNA"/>
</dbReference>
<gene>
    <name evidence="1" type="ORF">ACFPRH_14435</name>
</gene>
<dbReference type="RefSeq" id="WP_344478863.1">
    <property type="nucleotide sequence ID" value="NZ_BAAASB010000011.1"/>
</dbReference>
<evidence type="ECO:0000313" key="1">
    <source>
        <dbReference type="EMBL" id="MFC5152936.1"/>
    </source>
</evidence>
<name>A0ABW0AGQ7_9ACTN</name>
<protein>
    <submittedName>
        <fullName evidence="1">Uncharacterized protein</fullName>
    </submittedName>
</protein>
<comment type="caution">
    <text evidence="1">The sequence shown here is derived from an EMBL/GenBank/DDBJ whole genome shotgun (WGS) entry which is preliminary data.</text>
</comment>
<evidence type="ECO:0000313" key="2">
    <source>
        <dbReference type="Proteomes" id="UP001596160"/>
    </source>
</evidence>
<dbReference type="Proteomes" id="UP001596160">
    <property type="component" value="Unassembled WGS sequence"/>
</dbReference>
<reference evidence="2" key="1">
    <citation type="journal article" date="2019" name="Int. J. Syst. Evol. Microbiol.">
        <title>The Global Catalogue of Microorganisms (GCM) 10K type strain sequencing project: providing services to taxonomists for standard genome sequencing and annotation.</title>
        <authorList>
            <consortium name="The Broad Institute Genomics Platform"/>
            <consortium name="The Broad Institute Genome Sequencing Center for Infectious Disease"/>
            <person name="Wu L."/>
            <person name="Ma J."/>
        </authorList>
    </citation>
    <scope>NUCLEOTIDE SEQUENCE [LARGE SCALE GENOMIC DNA]</scope>
    <source>
        <strain evidence="2">PCU 266</strain>
    </source>
</reference>
<keyword evidence="2" id="KW-1185">Reference proteome</keyword>
<organism evidence="1 2">
    <name type="scientific">Streptomyces amakusaensis</name>
    <dbReference type="NCBI Taxonomy" id="67271"/>
    <lineage>
        <taxon>Bacteria</taxon>
        <taxon>Bacillati</taxon>
        <taxon>Actinomycetota</taxon>
        <taxon>Actinomycetes</taxon>
        <taxon>Kitasatosporales</taxon>
        <taxon>Streptomycetaceae</taxon>
        <taxon>Streptomyces</taxon>
    </lineage>
</organism>
<sequence>MAMELWAPLFSLAGVALGGGLTALSQRSTQRSAERLEERRQAVATGEARRAEQMQAIKDFIVCAQDAERAAYSRPESWGDDDAWSSAASASMTSLWIAERHLALLCDEALHAPVHAYGRALNQAVWREIGDVEVNEHLEEHKAAFMAAARANLASSLPSTIGS</sequence>